<evidence type="ECO:0000256" key="5">
    <source>
        <dbReference type="SAM" id="Phobius"/>
    </source>
</evidence>
<dbReference type="GO" id="GO:0006355">
    <property type="term" value="P:regulation of DNA-templated transcription"/>
    <property type="evidence" value="ECO:0007669"/>
    <property type="project" value="InterPro"/>
</dbReference>
<dbReference type="Gene3D" id="2.170.150.80">
    <property type="entry name" value="NAC domain"/>
    <property type="match status" value="1"/>
</dbReference>
<feature type="transmembrane region" description="Helical" evidence="5">
    <location>
        <begin position="299"/>
        <end position="320"/>
    </location>
</feature>
<keyword evidence="1" id="KW-0805">Transcription regulation</keyword>
<reference evidence="7" key="1">
    <citation type="journal article" date="2019" name="Database">
        <title>The radish genome database (RadishGD): an integrated information resource for radish genomics.</title>
        <authorList>
            <person name="Yu H.J."/>
            <person name="Baek S."/>
            <person name="Lee Y.J."/>
            <person name="Cho A."/>
            <person name="Mun J.H."/>
        </authorList>
    </citation>
    <scope>NUCLEOTIDE SEQUENCE [LARGE SCALE GENOMIC DNA]</scope>
    <source>
        <strain evidence="7">cv. WK10039</strain>
    </source>
</reference>
<dbReference type="AlphaFoldDB" id="A0A9W3CF59"/>
<dbReference type="InterPro" id="IPR036093">
    <property type="entry name" value="NAC_dom_sf"/>
</dbReference>
<evidence type="ECO:0000256" key="3">
    <source>
        <dbReference type="ARBA" id="ARBA00023163"/>
    </source>
</evidence>
<dbReference type="PANTHER" id="PTHR31744">
    <property type="entry name" value="PROTEIN CUP-SHAPED COTYLEDON 2-RELATED"/>
    <property type="match status" value="1"/>
</dbReference>
<keyword evidence="3" id="KW-0804">Transcription</keyword>
<keyword evidence="5" id="KW-0812">Transmembrane</keyword>
<accession>A0A9W3CF59</accession>
<evidence type="ECO:0000256" key="4">
    <source>
        <dbReference type="ARBA" id="ARBA00023242"/>
    </source>
</evidence>
<evidence type="ECO:0000256" key="1">
    <source>
        <dbReference type="ARBA" id="ARBA00023015"/>
    </source>
</evidence>
<proteinExistence type="predicted"/>
<evidence type="ECO:0000256" key="2">
    <source>
        <dbReference type="ARBA" id="ARBA00023125"/>
    </source>
</evidence>
<protein>
    <submittedName>
        <fullName evidence="8">NAC domain-containing protein 69 isoform X1</fullName>
    </submittedName>
</protein>
<organism evidence="7 8">
    <name type="scientific">Raphanus sativus</name>
    <name type="common">Radish</name>
    <name type="synonym">Raphanus raphanistrum var. sativus</name>
    <dbReference type="NCBI Taxonomy" id="3726"/>
    <lineage>
        <taxon>Eukaryota</taxon>
        <taxon>Viridiplantae</taxon>
        <taxon>Streptophyta</taxon>
        <taxon>Embryophyta</taxon>
        <taxon>Tracheophyta</taxon>
        <taxon>Spermatophyta</taxon>
        <taxon>Magnoliopsida</taxon>
        <taxon>eudicotyledons</taxon>
        <taxon>Gunneridae</taxon>
        <taxon>Pentapetalae</taxon>
        <taxon>rosids</taxon>
        <taxon>malvids</taxon>
        <taxon>Brassicales</taxon>
        <taxon>Brassicaceae</taxon>
        <taxon>Brassiceae</taxon>
        <taxon>Raphanus</taxon>
    </lineage>
</organism>
<dbReference type="PROSITE" id="PS51005">
    <property type="entry name" value="NAC"/>
    <property type="match status" value="1"/>
</dbReference>
<evidence type="ECO:0000313" key="7">
    <source>
        <dbReference type="Proteomes" id="UP000504610"/>
    </source>
</evidence>
<dbReference type="InterPro" id="IPR003441">
    <property type="entry name" value="NAC-dom"/>
</dbReference>
<keyword evidence="7" id="KW-1185">Reference proteome</keyword>
<keyword evidence="5" id="KW-0472">Membrane</keyword>
<gene>
    <name evidence="8" type="primary">LOC108828480</name>
</gene>
<feature type="domain" description="NAC" evidence="6">
    <location>
        <begin position="4"/>
        <end position="154"/>
    </location>
</feature>
<dbReference type="RefSeq" id="XP_056850066.1">
    <property type="nucleotide sequence ID" value="XM_056994086.1"/>
</dbReference>
<dbReference type="Proteomes" id="UP000504610">
    <property type="component" value="Chromosome 9"/>
</dbReference>
<dbReference type="GeneID" id="108828480"/>
<dbReference type="SUPFAM" id="SSF101941">
    <property type="entry name" value="NAC domain"/>
    <property type="match status" value="1"/>
</dbReference>
<reference evidence="8" key="2">
    <citation type="submission" date="2025-08" db="UniProtKB">
        <authorList>
            <consortium name="RefSeq"/>
        </authorList>
    </citation>
    <scope>IDENTIFICATION</scope>
    <source>
        <tissue evidence="8">Leaf</tissue>
    </source>
</reference>
<dbReference type="OrthoDB" id="966019at2759"/>
<evidence type="ECO:0000313" key="8">
    <source>
        <dbReference type="RefSeq" id="XP_056850066.1"/>
    </source>
</evidence>
<sequence>MERNLVGYRFSPTGEEVINYYLKNKILDKTWLVNEAINEINICAYDPESLPSLSKLKSKDLVWYFFCRRECYASNAADKKKGTKRTTPSGYWKATGVDRKIRNKGVEIGIKKTLVYHEGKSANGVWTPWVIHEFHITSLPPAQRNYVICQVMYKGADGDSLFGNNSNELSHSTMVSDLNAVREINTAPEVEQPRQDLYISVDDLASPLNEQEDPSLFNPDMFFNDNYCPYQQPQAPCDDDYFRELLSFNGGSYDDILRDTDITMQEHRNDHRPKKALTGVIVDCSSDSDAQYISATVSLLKPIIISLTGIPAQILILLFINRYLFYVHSSIYFFNLFLPNNCLI</sequence>
<name>A0A9W3CF59_RAPSA</name>
<evidence type="ECO:0000259" key="6">
    <source>
        <dbReference type="PROSITE" id="PS51005"/>
    </source>
</evidence>
<keyword evidence="4" id="KW-0539">Nucleus</keyword>
<keyword evidence="5" id="KW-1133">Transmembrane helix</keyword>
<dbReference type="GO" id="GO:0003677">
    <property type="term" value="F:DNA binding"/>
    <property type="evidence" value="ECO:0007669"/>
    <property type="project" value="UniProtKB-KW"/>
</dbReference>
<dbReference type="Pfam" id="PF02365">
    <property type="entry name" value="NAM"/>
    <property type="match status" value="1"/>
</dbReference>
<keyword evidence="2" id="KW-0238">DNA-binding</keyword>